<sequence length="99" mass="11249">MGKFTDICEVCSNPKPVNIVFVAPNGASVDCNLPSHCECCQNCTACAVCDIKANIPKACNERPRQLYQTENNNKKTWMRRYARPQRITKMYGLYGKKQE</sequence>
<dbReference type="AlphaFoldDB" id="A0A8B6CNS8"/>
<evidence type="ECO:0000313" key="2">
    <source>
        <dbReference type="Proteomes" id="UP000596742"/>
    </source>
</evidence>
<reference evidence="1" key="1">
    <citation type="submission" date="2018-11" db="EMBL/GenBank/DDBJ databases">
        <authorList>
            <person name="Alioto T."/>
            <person name="Alioto T."/>
        </authorList>
    </citation>
    <scope>NUCLEOTIDE SEQUENCE</scope>
</reference>
<evidence type="ECO:0000313" key="1">
    <source>
        <dbReference type="EMBL" id="VDI07881.1"/>
    </source>
</evidence>
<dbReference type="Proteomes" id="UP000596742">
    <property type="component" value="Unassembled WGS sequence"/>
</dbReference>
<protein>
    <submittedName>
        <fullName evidence="1">Uncharacterized protein</fullName>
    </submittedName>
</protein>
<accession>A0A8B6CNS8</accession>
<name>A0A8B6CNS8_MYTGA</name>
<dbReference type="EMBL" id="UYJE01002110">
    <property type="protein sequence ID" value="VDI07881.1"/>
    <property type="molecule type" value="Genomic_DNA"/>
</dbReference>
<gene>
    <name evidence="1" type="ORF">MGAL_10B023786</name>
</gene>
<comment type="caution">
    <text evidence="1">The sequence shown here is derived from an EMBL/GenBank/DDBJ whole genome shotgun (WGS) entry which is preliminary data.</text>
</comment>
<keyword evidence="2" id="KW-1185">Reference proteome</keyword>
<proteinExistence type="predicted"/>
<organism evidence="1 2">
    <name type="scientific">Mytilus galloprovincialis</name>
    <name type="common">Mediterranean mussel</name>
    <dbReference type="NCBI Taxonomy" id="29158"/>
    <lineage>
        <taxon>Eukaryota</taxon>
        <taxon>Metazoa</taxon>
        <taxon>Spiralia</taxon>
        <taxon>Lophotrochozoa</taxon>
        <taxon>Mollusca</taxon>
        <taxon>Bivalvia</taxon>
        <taxon>Autobranchia</taxon>
        <taxon>Pteriomorphia</taxon>
        <taxon>Mytilida</taxon>
        <taxon>Mytiloidea</taxon>
        <taxon>Mytilidae</taxon>
        <taxon>Mytilinae</taxon>
        <taxon>Mytilus</taxon>
    </lineage>
</organism>